<dbReference type="Pfam" id="PF07244">
    <property type="entry name" value="POTRA"/>
    <property type="match status" value="4"/>
</dbReference>
<protein>
    <recommendedName>
        <fullName evidence="8">Outer membrane protein assembly factor BamA</fullName>
    </recommendedName>
</protein>
<sequence>MFQELTHVKKFLFVCTLFCLLSISSFAQQTTSDSTSSINIENPMDNRPQQFKILGVEVEGLTTSREQFVIGTSGLQQGTTITVPGDAISGAIKSLYRTGLFSDIEIVETGREPGGIYLKIIVKEQPRLAEYTIKGVKKSQRKDLREELNLLRGYAVTESSLAQAKNTIRRYYKEEGYWNTEISIEKVKTDTVKNRVTVRINIDAGKKLEIKNITFDGNEQFTDRELRKSLKEIKEDRWWKFFSKKLYKKEDFEKAKQNLKSFYGERGFLDFRVTADTVYTFPYTQRRLFVLTTPARGINVNITVDEGPQYKVRDITWEGNTVYTDKKLTQTLGFEKGEIFNQKKFDKRLRINQSGPDVTSLYQDIGYLFFQVEPQIEVVGEDSVDLHMSIFEDEIAHIREVSFSGNTKTHGEIVRRTLRTVPGDKYSRQAVIRSVRELGQLGYFQQKSIKPNLSPDRESNKVDINYTLDESQSTDSFEFSGGFGGKGIGLILSAKLNFNNFSIQRALRGEGWNPIPSGDGQKLSLGVQVTGQGYQSYSIGFQEPWLAGRPLSLGVNMSYDLINYRGSNQRNELISSSVSLGRRLNWPDDYFTHRSELSYNLYDISNAQFLAEGTSSILTIKQVLERNSTNNKISPSAGSKLTISGEVAPPLPNFSQYYKFTTSYQNHTALIGKLVLTNTVEYGYLGYLGEGQRSNFKRFKLGGTQLQQRQSFIDDNIDLRGFPGGNTGSITPYVDGEAVGGRLYSKYSFELRYPAITQQQAQVYPYLFFDAGNAYLNFDKFQPFELKRSVGVGTRIYLPILGLVDLSYGYRLDGIQVPGSPVRAGEWQFLFNIGAPF</sequence>
<evidence type="ECO:0000256" key="1">
    <source>
        <dbReference type="ARBA" id="ARBA00004370"/>
    </source>
</evidence>
<dbReference type="GO" id="GO:0009279">
    <property type="term" value="C:cell outer membrane"/>
    <property type="evidence" value="ECO:0007669"/>
    <property type="project" value="UniProtKB-UniRule"/>
</dbReference>
<name>A0A5D3YIN1_9BACT</name>
<evidence type="ECO:0000313" key="12">
    <source>
        <dbReference type="Proteomes" id="UP000324595"/>
    </source>
</evidence>
<dbReference type="GO" id="GO:0071709">
    <property type="term" value="P:membrane assembly"/>
    <property type="evidence" value="ECO:0007669"/>
    <property type="project" value="InterPro"/>
</dbReference>
<evidence type="ECO:0000256" key="7">
    <source>
        <dbReference type="ARBA" id="ARBA00023237"/>
    </source>
</evidence>
<keyword evidence="6" id="KW-0472">Membrane</keyword>
<accession>A0A5D3YIN1</accession>
<dbReference type="Gene3D" id="2.40.160.50">
    <property type="entry name" value="membrane protein fhac: a member of the omp85/tpsb transporter family"/>
    <property type="match status" value="1"/>
</dbReference>
<keyword evidence="4 9" id="KW-0732">Signal</keyword>
<feature type="signal peptide" evidence="9">
    <location>
        <begin position="1"/>
        <end position="27"/>
    </location>
</feature>
<feature type="chain" id="PRO_5022811921" description="Outer membrane protein assembly factor BamA" evidence="9">
    <location>
        <begin position="28"/>
        <end position="837"/>
    </location>
</feature>
<dbReference type="EMBL" id="VNHY01000003">
    <property type="protein sequence ID" value="TYP92595.1"/>
    <property type="molecule type" value="Genomic_DNA"/>
</dbReference>
<evidence type="ECO:0000256" key="6">
    <source>
        <dbReference type="ARBA" id="ARBA00023136"/>
    </source>
</evidence>
<dbReference type="PROSITE" id="PS51779">
    <property type="entry name" value="POTRA"/>
    <property type="match status" value="2"/>
</dbReference>
<evidence type="ECO:0000256" key="8">
    <source>
        <dbReference type="NCBIfam" id="TIGR03303"/>
    </source>
</evidence>
<dbReference type="InterPro" id="IPR034746">
    <property type="entry name" value="POTRA"/>
</dbReference>
<reference evidence="11 12" key="1">
    <citation type="submission" date="2019-07" db="EMBL/GenBank/DDBJ databases">
        <title>Genomic Encyclopedia of Archaeal and Bacterial Type Strains, Phase II (KMG-II): from individual species to whole genera.</title>
        <authorList>
            <person name="Goeker M."/>
        </authorList>
    </citation>
    <scope>NUCLEOTIDE SEQUENCE [LARGE SCALE GENOMIC DNA]</scope>
    <source>
        <strain evidence="11 12">DSM 21935</strain>
    </source>
</reference>
<keyword evidence="3" id="KW-0812">Transmembrane</keyword>
<keyword evidence="5" id="KW-0677">Repeat</keyword>
<keyword evidence="7" id="KW-0998">Cell outer membrane</keyword>
<dbReference type="InterPro" id="IPR023707">
    <property type="entry name" value="OM_assembly_BamA"/>
</dbReference>
<gene>
    <name evidence="11" type="ORF">LX73_1957</name>
</gene>
<feature type="domain" description="POTRA" evidence="10">
    <location>
        <begin position="51"/>
        <end position="125"/>
    </location>
</feature>
<evidence type="ECO:0000313" key="11">
    <source>
        <dbReference type="EMBL" id="TYP92595.1"/>
    </source>
</evidence>
<keyword evidence="2" id="KW-1134">Transmembrane beta strand</keyword>
<evidence type="ECO:0000256" key="3">
    <source>
        <dbReference type="ARBA" id="ARBA00022692"/>
    </source>
</evidence>
<keyword evidence="12" id="KW-1185">Reference proteome</keyword>
<dbReference type="InterPro" id="IPR039910">
    <property type="entry name" value="D15-like"/>
</dbReference>
<dbReference type="Pfam" id="PF01103">
    <property type="entry name" value="Omp85"/>
    <property type="match status" value="1"/>
</dbReference>
<dbReference type="PANTHER" id="PTHR12815:SF47">
    <property type="entry name" value="TRANSLOCATION AND ASSEMBLY MODULE SUBUNIT TAMA"/>
    <property type="match status" value="1"/>
</dbReference>
<evidence type="ECO:0000256" key="4">
    <source>
        <dbReference type="ARBA" id="ARBA00022729"/>
    </source>
</evidence>
<dbReference type="PIRSF" id="PIRSF006076">
    <property type="entry name" value="OM_assembly_OMP85"/>
    <property type="match status" value="1"/>
</dbReference>
<organism evidence="11 12">
    <name type="scientific">Fodinibius salinus</name>
    <dbReference type="NCBI Taxonomy" id="860790"/>
    <lineage>
        <taxon>Bacteria</taxon>
        <taxon>Pseudomonadati</taxon>
        <taxon>Balneolota</taxon>
        <taxon>Balneolia</taxon>
        <taxon>Balneolales</taxon>
        <taxon>Balneolaceae</taxon>
        <taxon>Fodinibius</taxon>
    </lineage>
</organism>
<dbReference type="Proteomes" id="UP000324595">
    <property type="component" value="Unassembled WGS sequence"/>
</dbReference>
<evidence type="ECO:0000256" key="2">
    <source>
        <dbReference type="ARBA" id="ARBA00022452"/>
    </source>
</evidence>
<dbReference type="NCBIfam" id="TIGR03303">
    <property type="entry name" value="OM_YaeT"/>
    <property type="match status" value="1"/>
</dbReference>
<evidence type="ECO:0000256" key="5">
    <source>
        <dbReference type="ARBA" id="ARBA00022737"/>
    </source>
</evidence>
<evidence type="ECO:0000256" key="9">
    <source>
        <dbReference type="SAM" id="SignalP"/>
    </source>
</evidence>
<comment type="subcellular location">
    <subcellularLocation>
        <location evidence="1">Membrane</location>
    </subcellularLocation>
</comment>
<proteinExistence type="predicted"/>
<comment type="caution">
    <text evidence="11">The sequence shown here is derived from an EMBL/GenBank/DDBJ whole genome shotgun (WGS) entry which is preliminary data.</text>
</comment>
<dbReference type="PANTHER" id="PTHR12815">
    <property type="entry name" value="SORTING AND ASSEMBLY MACHINERY SAMM50 PROTEIN FAMILY MEMBER"/>
    <property type="match status" value="1"/>
</dbReference>
<evidence type="ECO:0000259" key="10">
    <source>
        <dbReference type="PROSITE" id="PS51779"/>
    </source>
</evidence>
<dbReference type="InterPro" id="IPR000184">
    <property type="entry name" value="Bac_surfAg_D15"/>
</dbReference>
<dbReference type="AlphaFoldDB" id="A0A5D3YIN1"/>
<dbReference type="InterPro" id="IPR010827">
    <property type="entry name" value="BamA/TamA_POTRA"/>
</dbReference>
<feature type="domain" description="POTRA" evidence="10">
    <location>
        <begin position="396"/>
        <end position="471"/>
    </location>
</feature>
<dbReference type="Gene3D" id="3.10.20.310">
    <property type="entry name" value="membrane protein fhac"/>
    <property type="match status" value="5"/>
</dbReference>